<dbReference type="Gene3D" id="3.90.230.10">
    <property type="entry name" value="Creatinase/methionine aminopeptidase superfamily"/>
    <property type="match status" value="1"/>
</dbReference>
<dbReference type="InterPro" id="IPR000587">
    <property type="entry name" value="Creatinase_N"/>
</dbReference>
<dbReference type="InterPro" id="IPR029149">
    <property type="entry name" value="Creatin/AminoP/Spt16_N"/>
</dbReference>
<evidence type="ECO:0000313" key="4">
    <source>
        <dbReference type="Proteomes" id="UP001597120"/>
    </source>
</evidence>
<dbReference type="CDD" id="cd01066">
    <property type="entry name" value="APP_MetAP"/>
    <property type="match status" value="1"/>
</dbReference>
<dbReference type="EMBL" id="JBHTIU010000073">
    <property type="protein sequence ID" value="MFD0871077.1"/>
    <property type="molecule type" value="Genomic_DNA"/>
</dbReference>
<name>A0ABW3DC44_9BACL</name>
<dbReference type="Proteomes" id="UP001597120">
    <property type="component" value="Unassembled WGS sequence"/>
</dbReference>
<dbReference type="RefSeq" id="WP_379289964.1">
    <property type="nucleotide sequence ID" value="NZ_JBHTIU010000073.1"/>
</dbReference>
<accession>A0ABW3DC44</accession>
<dbReference type="InterPro" id="IPR050659">
    <property type="entry name" value="Peptidase_M24B"/>
</dbReference>
<keyword evidence="4" id="KW-1185">Reference proteome</keyword>
<dbReference type="SUPFAM" id="SSF55920">
    <property type="entry name" value="Creatinase/aminopeptidase"/>
    <property type="match status" value="1"/>
</dbReference>
<comment type="caution">
    <text evidence="3">The sequence shown here is derived from an EMBL/GenBank/DDBJ whole genome shotgun (WGS) entry which is preliminary data.</text>
</comment>
<sequence>MDVFMTRREKLMSRMRAQQIDGYLVTQNVDIYYFTGTMQTGFLFIPSEGNPVFYVRRSLTRAQSESGVEVEELGSLRSLGERLKARYPSLFSNEGKAVIATEFDVLPVQLFHRLQAAIPMVEWKDGTMLVREIRMIKGPEEIEAIRRAAVVTDLAFEKAAASARIGMRDVELMTVIEATMREHGHMGLMRMRGYNQEIITGMVGSGRAMAIPTYFDGPAGGEGLGPASPQSSGNKTIGPNEPILVDIGCCIDGYVFDQTRTMVIGELDEELDRAYRVAEHILRRTEEKLVPGTSCEQLYIQSLELAEQAGLSEHYMGFRQDQVKFLGHGIGLEVDELPVLARGFRLPLEPGMVIAIEPKFTFPERGVVGIENTYLITDDGFEKLSVSREGLIRLGGR</sequence>
<evidence type="ECO:0000259" key="1">
    <source>
        <dbReference type="Pfam" id="PF00557"/>
    </source>
</evidence>
<evidence type="ECO:0000259" key="2">
    <source>
        <dbReference type="Pfam" id="PF01321"/>
    </source>
</evidence>
<feature type="domain" description="Creatinase N-terminal" evidence="2">
    <location>
        <begin position="7"/>
        <end position="136"/>
    </location>
</feature>
<dbReference type="InterPro" id="IPR001714">
    <property type="entry name" value="Pept_M24_MAP"/>
</dbReference>
<gene>
    <name evidence="3" type="ORF">ACFQ03_18210</name>
</gene>
<organism evidence="3 4">
    <name type="scientific">Paenibacillus residui</name>
    <dbReference type="NCBI Taxonomy" id="629724"/>
    <lineage>
        <taxon>Bacteria</taxon>
        <taxon>Bacillati</taxon>
        <taxon>Bacillota</taxon>
        <taxon>Bacilli</taxon>
        <taxon>Bacillales</taxon>
        <taxon>Paenibacillaceae</taxon>
        <taxon>Paenibacillus</taxon>
    </lineage>
</organism>
<feature type="domain" description="Peptidase M24" evidence="1">
    <location>
        <begin position="143"/>
        <end position="378"/>
    </location>
</feature>
<reference evidence="4" key="1">
    <citation type="journal article" date="2019" name="Int. J. Syst. Evol. Microbiol.">
        <title>The Global Catalogue of Microorganisms (GCM) 10K type strain sequencing project: providing services to taxonomists for standard genome sequencing and annotation.</title>
        <authorList>
            <consortium name="The Broad Institute Genomics Platform"/>
            <consortium name="The Broad Institute Genome Sequencing Center for Infectious Disease"/>
            <person name="Wu L."/>
            <person name="Ma J."/>
        </authorList>
    </citation>
    <scope>NUCLEOTIDE SEQUENCE [LARGE SCALE GENOMIC DNA]</scope>
    <source>
        <strain evidence="4">CCUG 57263</strain>
    </source>
</reference>
<evidence type="ECO:0000313" key="3">
    <source>
        <dbReference type="EMBL" id="MFD0871077.1"/>
    </source>
</evidence>
<dbReference type="SUPFAM" id="SSF53092">
    <property type="entry name" value="Creatinase/prolidase N-terminal domain"/>
    <property type="match status" value="1"/>
</dbReference>
<dbReference type="Pfam" id="PF01321">
    <property type="entry name" value="Creatinase_N"/>
    <property type="match status" value="1"/>
</dbReference>
<protein>
    <submittedName>
        <fullName evidence="3">M24 family metallopeptidase</fullName>
    </submittedName>
</protein>
<proteinExistence type="predicted"/>
<dbReference type="Gene3D" id="3.40.350.10">
    <property type="entry name" value="Creatinase/prolidase N-terminal domain"/>
    <property type="match status" value="1"/>
</dbReference>
<dbReference type="InterPro" id="IPR000994">
    <property type="entry name" value="Pept_M24"/>
</dbReference>
<dbReference type="PRINTS" id="PR00599">
    <property type="entry name" value="MAPEPTIDASE"/>
</dbReference>
<dbReference type="InterPro" id="IPR036005">
    <property type="entry name" value="Creatinase/aminopeptidase-like"/>
</dbReference>
<dbReference type="PANTHER" id="PTHR46112:SF2">
    <property type="entry name" value="XAA-PRO AMINOPEPTIDASE P-RELATED"/>
    <property type="match status" value="1"/>
</dbReference>
<dbReference type="PANTHER" id="PTHR46112">
    <property type="entry name" value="AMINOPEPTIDASE"/>
    <property type="match status" value="1"/>
</dbReference>
<dbReference type="Pfam" id="PF00557">
    <property type="entry name" value="Peptidase_M24"/>
    <property type="match status" value="1"/>
</dbReference>